<dbReference type="AlphaFoldDB" id="A0A2T7BLW7"/>
<keyword evidence="3" id="KW-0732">Signal</keyword>
<name>A0A2T7BLW7_9BACT</name>
<evidence type="ECO:0000256" key="5">
    <source>
        <dbReference type="ARBA" id="ARBA00023237"/>
    </source>
</evidence>
<dbReference type="SUPFAM" id="SSF48452">
    <property type="entry name" value="TPR-like"/>
    <property type="match status" value="1"/>
</dbReference>
<evidence type="ECO:0000313" key="8">
    <source>
        <dbReference type="EMBL" id="PUZ28675.1"/>
    </source>
</evidence>
<protein>
    <submittedName>
        <fullName evidence="8">RagB/SusD family nutrient uptake outer membrane protein</fullName>
    </submittedName>
</protein>
<dbReference type="EMBL" id="QCYK01000001">
    <property type="protein sequence ID" value="PUZ28675.1"/>
    <property type="molecule type" value="Genomic_DNA"/>
</dbReference>
<proteinExistence type="inferred from homology"/>
<accession>A0A2T7BLW7</accession>
<evidence type="ECO:0000259" key="7">
    <source>
        <dbReference type="Pfam" id="PF14322"/>
    </source>
</evidence>
<gene>
    <name evidence="8" type="ORF">DCC81_04100</name>
</gene>
<evidence type="ECO:0000259" key="6">
    <source>
        <dbReference type="Pfam" id="PF07980"/>
    </source>
</evidence>
<dbReference type="InterPro" id="IPR033985">
    <property type="entry name" value="SusD-like_N"/>
</dbReference>
<evidence type="ECO:0000256" key="2">
    <source>
        <dbReference type="ARBA" id="ARBA00006275"/>
    </source>
</evidence>
<reference evidence="8 9" key="1">
    <citation type="submission" date="2018-04" db="EMBL/GenBank/DDBJ databases">
        <title>Chitinophaga fuyangensis sp. nov., isolated from soil in a chemical factory.</title>
        <authorList>
            <person name="Chen K."/>
        </authorList>
    </citation>
    <scope>NUCLEOTIDE SEQUENCE [LARGE SCALE GENOMIC DNA]</scope>
    <source>
        <strain evidence="8 9">LY-1</strain>
    </source>
</reference>
<dbReference type="GO" id="GO:0009279">
    <property type="term" value="C:cell outer membrane"/>
    <property type="evidence" value="ECO:0007669"/>
    <property type="project" value="UniProtKB-SubCell"/>
</dbReference>
<evidence type="ECO:0000256" key="1">
    <source>
        <dbReference type="ARBA" id="ARBA00004442"/>
    </source>
</evidence>
<comment type="similarity">
    <text evidence="2">Belongs to the SusD family.</text>
</comment>
<dbReference type="InterPro" id="IPR011990">
    <property type="entry name" value="TPR-like_helical_dom_sf"/>
</dbReference>
<dbReference type="Pfam" id="PF14322">
    <property type="entry name" value="SusD-like_3"/>
    <property type="match status" value="1"/>
</dbReference>
<dbReference type="OrthoDB" id="608091at2"/>
<comment type="subcellular location">
    <subcellularLocation>
        <location evidence="1">Cell outer membrane</location>
    </subcellularLocation>
</comment>
<dbReference type="Proteomes" id="UP000244450">
    <property type="component" value="Unassembled WGS sequence"/>
</dbReference>
<dbReference type="PROSITE" id="PS51257">
    <property type="entry name" value="PROKAR_LIPOPROTEIN"/>
    <property type="match status" value="1"/>
</dbReference>
<evidence type="ECO:0000313" key="9">
    <source>
        <dbReference type="Proteomes" id="UP000244450"/>
    </source>
</evidence>
<evidence type="ECO:0000256" key="4">
    <source>
        <dbReference type="ARBA" id="ARBA00023136"/>
    </source>
</evidence>
<dbReference type="Gene3D" id="1.25.40.390">
    <property type="match status" value="1"/>
</dbReference>
<keyword evidence="5" id="KW-0998">Cell outer membrane</keyword>
<sequence length="640" mass="72220">MRTLIKPFLLFCLTFSIISCKKYLDIVPDNVATLNSSFTNRNEAQAYLLGNCYSNLQRLADICRNAGFTTSGEVIIPIDLPSNQSFRGSGQDAGFNLLRGFQNAENPLLNYWDAYNQGLNLWQSIRFCNNFLDNVNTPPDVTVTERKRWIAEAKFLKAYYHYWLIRMYGPIPLADVALPVNATSDQVRQKQQPVDTCFNFVVRLLDEAIPDLPPSIQSAIREDGRITSTIALAVKAEVLATQASPLFNGNPDYASVVGKDGNKLFSPGVDKAKWQRAADACKAAIDAANLNGAALYQFVAQSGITHMTDSTKLLLTLQGAITFSWNPEQIWTLNPYFGYQIQASPRVNAISTTVYNFFSNLSVPMAETELFYTNNGVPINEDKNWDYNNRYKVVQGDAANGYYVKKGYSTNKGNLNREPRYYADVAFDGSTWFGSGNTDDNNPDVINAVNGPAAPLDPIAYNATGYWPRKLVPYQTTSGDNNFQTYNYSWPFMRLPAMWLLYAECLNEVSGPSAEVYNWIDLVRARAGLKGVQAAWAQYAKNPAKPNTQDGLRQIIHQERRIELAFEGQAGWDLRRWKELQSVLVNPFLGWNVMNQSKTTGEYYNLHTVFQPQFALRDYLFPVQKADLLYNPNLVQTPYW</sequence>
<feature type="domain" description="RagB/SusD" evidence="6">
    <location>
        <begin position="336"/>
        <end position="640"/>
    </location>
</feature>
<keyword evidence="9" id="KW-1185">Reference proteome</keyword>
<organism evidence="8 9">
    <name type="scientific">Chitinophaga parva</name>
    <dbReference type="NCBI Taxonomy" id="2169414"/>
    <lineage>
        <taxon>Bacteria</taxon>
        <taxon>Pseudomonadati</taxon>
        <taxon>Bacteroidota</taxon>
        <taxon>Chitinophagia</taxon>
        <taxon>Chitinophagales</taxon>
        <taxon>Chitinophagaceae</taxon>
        <taxon>Chitinophaga</taxon>
    </lineage>
</organism>
<feature type="domain" description="SusD-like N-terminal" evidence="7">
    <location>
        <begin position="110"/>
        <end position="218"/>
    </location>
</feature>
<evidence type="ECO:0000256" key="3">
    <source>
        <dbReference type="ARBA" id="ARBA00022729"/>
    </source>
</evidence>
<comment type="caution">
    <text evidence="8">The sequence shown here is derived from an EMBL/GenBank/DDBJ whole genome shotgun (WGS) entry which is preliminary data.</text>
</comment>
<dbReference type="InterPro" id="IPR012944">
    <property type="entry name" value="SusD_RagB_dom"/>
</dbReference>
<dbReference type="Pfam" id="PF07980">
    <property type="entry name" value="SusD_RagB"/>
    <property type="match status" value="1"/>
</dbReference>
<dbReference type="RefSeq" id="WP_108685314.1">
    <property type="nucleotide sequence ID" value="NZ_QCYK01000001.1"/>
</dbReference>
<keyword evidence="4" id="KW-0472">Membrane</keyword>